<keyword evidence="8" id="KW-1185">Reference proteome</keyword>
<dbReference type="PANTHER" id="PTHR31438">
    <property type="entry name" value="LYSINE N-ACYLTRANSFERASE C17G9.06C-RELATED"/>
    <property type="match status" value="1"/>
</dbReference>
<dbReference type="InterPro" id="IPR016181">
    <property type="entry name" value="Acyl_CoA_acyltransferase"/>
</dbReference>
<dbReference type="AlphaFoldDB" id="A0A919U3N0"/>
<name>A0A919U3N0_9CELL</name>
<evidence type="ECO:0000256" key="3">
    <source>
        <dbReference type="ARBA" id="ARBA00020586"/>
    </source>
</evidence>
<evidence type="ECO:0000259" key="6">
    <source>
        <dbReference type="SMART" id="SM01006"/>
    </source>
</evidence>
<feature type="domain" description="Acyltransferase MbtK/IucB-like conserved" evidence="6">
    <location>
        <begin position="5"/>
        <end position="52"/>
    </location>
</feature>
<evidence type="ECO:0000256" key="4">
    <source>
        <dbReference type="ARBA" id="ARBA00031122"/>
    </source>
</evidence>
<dbReference type="PANTHER" id="PTHR31438:SF1">
    <property type="entry name" value="LYSINE N-ACYLTRANSFERASE C17G9.06C-RELATED"/>
    <property type="match status" value="1"/>
</dbReference>
<comment type="pathway">
    <text evidence="2">Siderophore biosynthesis; mycobactin biosynthesis.</text>
</comment>
<dbReference type="SMART" id="SM01006">
    <property type="entry name" value="AlcB"/>
    <property type="match status" value="1"/>
</dbReference>
<dbReference type="InterPro" id="IPR019432">
    <property type="entry name" value="Acyltransferase_MbtK/IucB-like"/>
</dbReference>
<evidence type="ECO:0000256" key="2">
    <source>
        <dbReference type="ARBA" id="ARBA00005102"/>
    </source>
</evidence>
<comment type="function">
    <text evidence="1">Acyltransferase required for the direct transfer of medium- to long-chain fatty acyl moieties from a carrier protein (MbtL) on to the epsilon-amino group of lysine residue in the mycobactin core.</text>
</comment>
<dbReference type="Proteomes" id="UP000632740">
    <property type="component" value="Unassembled WGS sequence"/>
</dbReference>
<protein>
    <recommendedName>
        <fullName evidence="3">Lysine N-acyltransferase MbtK</fullName>
    </recommendedName>
    <alternativeName>
        <fullName evidence="4">Mycobactin synthase protein K</fullName>
    </alternativeName>
</protein>
<gene>
    <name evidence="7" type="ORF">Cch01nite_41900</name>
</gene>
<evidence type="ECO:0000313" key="7">
    <source>
        <dbReference type="EMBL" id="GIG23466.1"/>
    </source>
</evidence>
<dbReference type="Gene3D" id="3.40.630.30">
    <property type="match status" value="1"/>
</dbReference>
<accession>A0A919U3N0</accession>
<reference evidence="7" key="1">
    <citation type="submission" date="2021-01" db="EMBL/GenBank/DDBJ databases">
        <title>Whole genome shotgun sequence of Cellulomonas chitinilytica NBRC 110799.</title>
        <authorList>
            <person name="Komaki H."/>
            <person name="Tamura T."/>
        </authorList>
    </citation>
    <scope>NUCLEOTIDE SEQUENCE</scope>
    <source>
        <strain evidence="7">NBRC 110799</strain>
    </source>
</reference>
<dbReference type="SUPFAM" id="SSF55729">
    <property type="entry name" value="Acyl-CoA N-acyltransferases (Nat)"/>
    <property type="match status" value="1"/>
</dbReference>
<dbReference type="EMBL" id="BONK01000019">
    <property type="protein sequence ID" value="GIG23466.1"/>
    <property type="molecule type" value="Genomic_DNA"/>
</dbReference>
<evidence type="ECO:0000313" key="8">
    <source>
        <dbReference type="Proteomes" id="UP000632740"/>
    </source>
</evidence>
<comment type="caution">
    <text evidence="7">The sequence shown here is derived from an EMBL/GenBank/DDBJ whole genome shotgun (WGS) entry which is preliminary data.</text>
</comment>
<feature type="region of interest" description="Disordered" evidence="5">
    <location>
        <begin position="184"/>
        <end position="203"/>
    </location>
</feature>
<dbReference type="Pfam" id="PF13523">
    <property type="entry name" value="Acetyltransf_8"/>
    <property type="match status" value="1"/>
</dbReference>
<organism evidence="7 8">
    <name type="scientific">Cellulomonas chitinilytica</name>
    <dbReference type="NCBI Taxonomy" id="398759"/>
    <lineage>
        <taxon>Bacteria</taxon>
        <taxon>Bacillati</taxon>
        <taxon>Actinomycetota</taxon>
        <taxon>Actinomycetes</taxon>
        <taxon>Micrococcales</taxon>
        <taxon>Cellulomonadaceae</taxon>
        <taxon>Cellulomonas</taxon>
    </lineage>
</organism>
<sequence length="203" mass="21158">MLTLRPVDPARDAAVVHAWFRHPASAFWAMDGLDLTGTRDYLAGVVAHPHQDGWLGLVDGGPTFLVETYDPACVLLAGVHDAAPGDLGMHLLVAPPLGTPVHGLTSAVMAATMRHCFDTLGASRVVVEPDVRNTRIAVKNALAGFRVLREVDLPGKRATLAVCTRDDFAASPLGAPDGGFADLQPGGAASARASDPLTTAVAR</sequence>
<evidence type="ECO:0000256" key="1">
    <source>
        <dbReference type="ARBA" id="ARBA00003818"/>
    </source>
</evidence>
<dbReference type="GO" id="GO:0019290">
    <property type="term" value="P:siderophore biosynthetic process"/>
    <property type="evidence" value="ECO:0007669"/>
    <property type="project" value="InterPro"/>
</dbReference>
<evidence type="ECO:0000256" key="5">
    <source>
        <dbReference type="SAM" id="MobiDB-lite"/>
    </source>
</evidence>
<dbReference type="GO" id="GO:0016410">
    <property type="term" value="F:N-acyltransferase activity"/>
    <property type="evidence" value="ECO:0007669"/>
    <property type="project" value="TreeGrafter"/>
</dbReference>
<proteinExistence type="predicted"/>